<dbReference type="STRING" id="1561998.A0A1I7UZ28"/>
<dbReference type="WBParaSite" id="Csp11.Scaffold630.g20778.t1">
    <property type="protein sequence ID" value="Csp11.Scaffold630.g20778.t1"/>
    <property type="gene ID" value="Csp11.Scaffold630.g20778"/>
</dbReference>
<protein>
    <submittedName>
        <fullName evidence="2">CUB domain-containing protein</fullName>
    </submittedName>
</protein>
<dbReference type="AlphaFoldDB" id="A0A1I7UZ28"/>
<dbReference type="eggNOG" id="ENOG502SFBH">
    <property type="taxonomic scope" value="Eukaryota"/>
</dbReference>
<proteinExistence type="predicted"/>
<organism evidence="1 2">
    <name type="scientific">Caenorhabditis tropicalis</name>
    <dbReference type="NCBI Taxonomy" id="1561998"/>
    <lineage>
        <taxon>Eukaryota</taxon>
        <taxon>Metazoa</taxon>
        <taxon>Ecdysozoa</taxon>
        <taxon>Nematoda</taxon>
        <taxon>Chromadorea</taxon>
        <taxon>Rhabditida</taxon>
        <taxon>Rhabditina</taxon>
        <taxon>Rhabditomorpha</taxon>
        <taxon>Rhabditoidea</taxon>
        <taxon>Rhabditidae</taxon>
        <taxon>Peloderinae</taxon>
        <taxon>Caenorhabditis</taxon>
    </lineage>
</organism>
<accession>A0A1I7UZ28</accession>
<keyword evidence="1" id="KW-1185">Reference proteome</keyword>
<reference evidence="2" key="1">
    <citation type="submission" date="2016-11" db="UniProtKB">
        <authorList>
            <consortium name="WormBaseParasite"/>
        </authorList>
    </citation>
    <scope>IDENTIFICATION</scope>
</reference>
<name>A0A1I7UZ28_9PELO</name>
<evidence type="ECO:0000313" key="1">
    <source>
        <dbReference type="Proteomes" id="UP000095282"/>
    </source>
</evidence>
<sequence>MISRKKFGGYAVRDLHLNIKMIISLFLLLAQVDPTLAVSVRRSLEPYHPNLDAEPYGIIPPSYPYDPHPLSTPESIVQSSRPIFCNNQTEYECVCMKPYSSPHSLVQHTSSSPDCSVFIKTDDLPVVDMRMRQVNTEAKLYTGDSYEVEKSDEQTENSNFVSFRNTSKEEYPRLYLITVNTIRMNVLVFHCG</sequence>
<dbReference type="Proteomes" id="UP000095282">
    <property type="component" value="Unplaced"/>
</dbReference>
<evidence type="ECO:0000313" key="2">
    <source>
        <dbReference type="WBParaSite" id="Csp11.Scaffold630.g20778.t1"/>
    </source>
</evidence>